<evidence type="ECO:0000313" key="1">
    <source>
        <dbReference type="EMBL" id="GIG34280.1"/>
    </source>
</evidence>
<reference evidence="2 3" key="1">
    <citation type="submission" date="2020-07" db="EMBL/GenBank/DDBJ databases">
        <title>Sequencing the genomes of 1000 actinobacteria strains.</title>
        <authorList>
            <person name="Klenk H.-P."/>
        </authorList>
    </citation>
    <scope>NUCLEOTIDE SEQUENCE [LARGE SCALE GENOMIC DNA]</scope>
    <source>
        <strain evidence="2 3">DSM 24482</strain>
    </source>
</reference>
<dbReference type="Proteomes" id="UP000577956">
    <property type="component" value="Unassembled WGS sequence"/>
</dbReference>
<dbReference type="EMBL" id="BONN01000015">
    <property type="protein sequence ID" value="GIG34280.1"/>
    <property type="molecule type" value="Genomic_DNA"/>
</dbReference>
<reference evidence="1 4" key="2">
    <citation type="submission" date="2021-01" db="EMBL/GenBank/DDBJ databases">
        <title>Whole genome shotgun sequence of Cellulomonas oligotrophica NBRC 109435.</title>
        <authorList>
            <person name="Komaki H."/>
            <person name="Tamura T."/>
        </authorList>
    </citation>
    <scope>NUCLEOTIDE SEQUENCE [LARGE SCALE GENOMIC DNA]</scope>
    <source>
        <strain evidence="1 4">NBRC 109435</strain>
    </source>
</reference>
<keyword evidence="4" id="KW-1185">Reference proteome</keyword>
<dbReference type="EMBL" id="JACCBK010000001">
    <property type="protein sequence ID" value="NYD86206.1"/>
    <property type="molecule type" value="Genomic_DNA"/>
</dbReference>
<organism evidence="2 3">
    <name type="scientific">Cellulomonas oligotrophica</name>
    <dbReference type="NCBI Taxonomy" id="931536"/>
    <lineage>
        <taxon>Bacteria</taxon>
        <taxon>Bacillati</taxon>
        <taxon>Actinomycetota</taxon>
        <taxon>Actinomycetes</taxon>
        <taxon>Micrococcales</taxon>
        <taxon>Cellulomonadaceae</taxon>
        <taxon>Cellulomonas</taxon>
    </lineage>
</organism>
<protein>
    <submittedName>
        <fullName evidence="2">Uncharacterized protein</fullName>
    </submittedName>
</protein>
<dbReference type="Proteomes" id="UP000618382">
    <property type="component" value="Unassembled WGS sequence"/>
</dbReference>
<dbReference type="RefSeq" id="WP_140457873.1">
    <property type="nucleotide sequence ID" value="NZ_BAABFI010000001.1"/>
</dbReference>
<accession>A0A7Y9FHU6</accession>
<evidence type="ECO:0000313" key="2">
    <source>
        <dbReference type="EMBL" id="NYD86206.1"/>
    </source>
</evidence>
<gene>
    <name evidence="2" type="ORF">BKA21_001755</name>
    <name evidence="1" type="ORF">Col01nite_34390</name>
</gene>
<evidence type="ECO:0000313" key="3">
    <source>
        <dbReference type="Proteomes" id="UP000577956"/>
    </source>
</evidence>
<dbReference type="AlphaFoldDB" id="A0A7Y9FHU6"/>
<evidence type="ECO:0000313" key="4">
    <source>
        <dbReference type="Proteomes" id="UP000618382"/>
    </source>
</evidence>
<comment type="caution">
    <text evidence="2">The sequence shown here is derived from an EMBL/GenBank/DDBJ whole genome shotgun (WGS) entry which is preliminary data.</text>
</comment>
<name>A0A7Y9FHU6_9CELL</name>
<proteinExistence type="predicted"/>
<sequence length="126" mass="13763">MRSAYLVSTERSLEDDVWCAAARMGAEVRDHVAQHRDGEGRLVTVFGALDPKEAADWQEGPFEYRGPGSAPDLSTTVAVSVECRWEDLFVSWVARLASLLPYPAWVVDGDGVVWPATDVDPAAVCL</sequence>